<evidence type="ECO:0000313" key="10">
    <source>
        <dbReference type="Proteomes" id="UP000095038"/>
    </source>
</evidence>
<feature type="compositionally biased region" description="Acidic residues" evidence="6">
    <location>
        <begin position="774"/>
        <end position="788"/>
    </location>
</feature>
<evidence type="ECO:0000256" key="2">
    <source>
        <dbReference type="ARBA" id="ARBA00022741"/>
    </source>
</evidence>
<dbReference type="InterPro" id="IPR001650">
    <property type="entry name" value="Helicase_C-like"/>
</dbReference>
<evidence type="ECO:0000256" key="3">
    <source>
        <dbReference type="ARBA" id="ARBA00022801"/>
    </source>
</evidence>
<evidence type="ECO:0000256" key="5">
    <source>
        <dbReference type="ARBA" id="ARBA00047995"/>
    </source>
</evidence>
<feature type="compositionally biased region" description="Basic and acidic residues" evidence="6">
    <location>
        <begin position="760"/>
        <end position="773"/>
    </location>
</feature>
<feature type="domain" description="Helicase ATP-binding" evidence="7">
    <location>
        <begin position="225"/>
        <end position="401"/>
    </location>
</feature>
<dbReference type="GO" id="GO:0003690">
    <property type="term" value="F:double-stranded DNA binding"/>
    <property type="evidence" value="ECO:0007669"/>
    <property type="project" value="EnsemblFungi"/>
</dbReference>
<dbReference type="Proteomes" id="UP000095038">
    <property type="component" value="Unassembled WGS sequence"/>
</dbReference>
<dbReference type="GO" id="GO:0030491">
    <property type="term" value="P:heteroduplex formation"/>
    <property type="evidence" value="ECO:0007669"/>
    <property type="project" value="EnsemblFungi"/>
</dbReference>
<evidence type="ECO:0000259" key="8">
    <source>
        <dbReference type="PROSITE" id="PS51194"/>
    </source>
</evidence>
<evidence type="ECO:0000256" key="6">
    <source>
        <dbReference type="SAM" id="MobiDB-lite"/>
    </source>
</evidence>
<dbReference type="GO" id="GO:0000724">
    <property type="term" value="P:double-strand break repair via homologous recombination"/>
    <property type="evidence" value="ECO:0007669"/>
    <property type="project" value="TreeGrafter"/>
</dbReference>
<protein>
    <recommendedName>
        <fullName evidence="1">DNA helicase</fullName>
        <ecNumber evidence="1">3.6.4.12</ecNumber>
    </recommendedName>
</protein>
<dbReference type="InterPro" id="IPR049730">
    <property type="entry name" value="SNF2/RAD54-like_C"/>
</dbReference>
<feature type="domain" description="Helicase C-terminal" evidence="8">
    <location>
        <begin position="565"/>
        <end position="719"/>
    </location>
</feature>
<dbReference type="GO" id="GO:0045144">
    <property type="term" value="P:meiotic sister chromatid segregation"/>
    <property type="evidence" value="ECO:0007669"/>
    <property type="project" value="EnsemblFungi"/>
</dbReference>
<evidence type="ECO:0000256" key="4">
    <source>
        <dbReference type="ARBA" id="ARBA00022840"/>
    </source>
</evidence>
<dbReference type="FunCoup" id="A0A1D2VQQ5">
    <property type="interactions" value="49"/>
</dbReference>
<dbReference type="EC" id="3.6.4.12" evidence="1"/>
<dbReference type="CDD" id="cd18004">
    <property type="entry name" value="DEXHc_RAD54"/>
    <property type="match status" value="1"/>
</dbReference>
<accession>A0A1D2VQQ5</accession>
<dbReference type="Gene3D" id="3.40.50.300">
    <property type="entry name" value="P-loop containing nucleotide triphosphate hydrolases"/>
    <property type="match status" value="1"/>
</dbReference>
<dbReference type="Pfam" id="PF00176">
    <property type="entry name" value="SNF2-rel_dom"/>
    <property type="match status" value="1"/>
</dbReference>
<dbReference type="InterPro" id="IPR050496">
    <property type="entry name" value="SNF2_RAD54_helicase_repair"/>
</dbReference>
<dbReference type="STRING" id="1344418.A0A1D2VQQ5"/>
<feature type="non-terminal residue" evidence="9">
    <location>
        <position position="847"/>
    </location>
</feature>
<proteinExistence type="predicted"/>
<dbReference type="InterPro" id="IPR000330">
    <property type="entry name" value="SNF2_N"/>
</dbReference>
<dbReference type="InParanoid" id="A0A1D2VQQ5"/>
<dbReference type="GO" id="GO:0005524">
    <property type="term" value="F:ATP binding"/>
    <property type="evidence" value="ECO:0007669"/>
    <property type="project" value="InterPro"/>
</dbReference>
<dbReference type="SUPFAM" id="SSF52540">
    <property type="entry name" value="P-loop containing nucleoside triphosphate hydrolases"/>
    <property type="match status" value="2"/>
</dbReference>
<dbReference type="AlphaFoldDB" id="A0A1D2VQQ5"/>
<dbReference type="OrthoDB" id="413460at2759"/>
<dbReference type="Pfam" id="PF00271">
    <property type="entry name" value="Helicase_C"/>
    <property type="match status" value="1"/>
</dbReference>
<dbReference type="RefSeq" id="XP_020050248.1">
    <property type="nucleotide sequence ID" value="XM_020189950.1"/>
</dbReference>
<dbReference type="GO" id="GO:0007131">
    <property type="term" value="P:reciprocal meiotic recombination"/>
    <property type="evidence" value="ECO:0007669"/>
    <property type="project" value="EnsemblFungi"/>
</dbReference>
<name>A0A1D2VQQ5_9ASCO</name>
<dbReference type="InterPro" id="IPR027417">
    <property type="entry name" value="P-loop_NTPase"/>
</dbReference>
<dbReference type="InterPro" id="IPR014001">
    <property type="entry name" value="Helicase_ATP-bd"/>
</dbReference>
<comment type="catalytic activity">
    <reaction evidence="5">
        <text>ATP + H2O = ADP + phosphate + H(+)</text>
        <dbReference type="Rhea" id="RHEA:13065"/>
        <dbReference type="ChEBI" id="CHEBI:15377"/>
        <dbReference type="ChEBI" id="CHEBI:15378"/>
        <dbReference type="ChEBI" id="CHEBI:30616"/>
        <dbReference type="ChEBI" id="CHEBI:43474"/>
        <dbReference type="ChEBI" id="CHEBI:456216"/>
        <dbReference type="EC" id="3.6.4.12"/>
    </reaction>
</comment>
<evidence type="ECO:0000313" key="9">
    <source>
        <dbReference type="EMBL" id="ODV63941.1"/>
    </source>
</evidence>
<dbReference type="SMART" id="SM00490">
    <property type="entry name" value="HELICc"/>
    <property type="match status" value="1"/>
</dbReference>
<keyword evidence="10" id="KW-1185">Reference proteome</keyword>
<evidence type="ECO:0000256" key="1">
    <source>
        <dbReference type="ARBA" id="ARBA00012551"/>
    </source>
</evidence>
<sequence length="847" mass="96576">KCFNVLWRKQSTKKHKTWEGDGFLIIKNNRLIFKSFLENSNTSKLQNSATTSSNKFKLDDVIKIGNFEVEIDNEIKDLNQINNLISTGNHPQLSNSSSTTSYSVHPISAEPLTKPFLKSTFTAELTSSQITKLSSKPLPTINNAFKPVFNVKNAALTISKNDTTPLFDPNSKNALVMNHPPLIILQNLKTNPNSIIDVVVDPILSRFLRPHQRDGVKFLYECVMGFRDFKGNGALLADEMGLGKTLMTISLIWTLLRQSPFSKFNPIIKKILIVCPVTLIGNWKKEFKKWLNMSRISILTLNNTTNISKDKNDIKLFAKTRVYQVLILGYEKLLSIKSQLLENNSFDLLVCDEGHRLKNISNKSLQILKSLKISKKIILTGTPIQNDLEEYFTIVDFINPSIFGSFIDFKKNYMKPILRSRDLNCKDKKKIKLGEDASNELIKISKLFTLRRTNSILTNFLPPRTDIILFIKPTSLQIKLFNMIIKSKKFIDMINLDDINYKPNKNQAKSLALITLFKKICNSPSLVVNDKLFLQLCSEKLTDEIISSISKLVYRSGKIIVLSQLLKKLFYETNEKLVLVSNYTQTLDVLEKLLNSYNMNFLRLDGSTPKNKRDKIVNDFNTSSQKSCFTFLLSSKSGGCGLNLIGASRLILFDSDWNPSIDLQAMARIHRDHQEKPVFIYRFLTTGCIDEKIFQRQLMKINLSDKFLDHSSDSKDDLFDMIDLKDLFSLDLETSCNTHDLIECDCNQMGEKPETNLGADKAEKQDKTEHETNDSENDSDNDGDDENEQNGWVSALQVRESQENESEARAKNRGLKFKGSLENYYHINPARMIRCNDSVTEEVISSS</sequence>
<feature type="compositionally biased region" description="Basic and acidic residues" evidence="6">
    <location>
        <begin position="800"/>
        <end position="810"/>
    </location>
</feature>
<dbReference type="Gene3D" id="3.40.50.10810">
    <property type="entry name" value="Tandem AAA-ATPase domain"/>
    <property type="match status" value="1"/>
</dbReference>
<feature type="region of interest" description="Disordered" evidence="6">
    <location>
        <begin position="754"/>
        <end position="813"/>
    </location>
</feature>
<dbReference type="InterPro" id="IPR038718">
    <property type="entry name" value="SNF2-like_sf"/>
</dbReference>
<dbReference type="Gene3D" id="1.20.120.850">
    <property type="entry name" value="SWI2/SNF2 ATPases, N-terminal domain"/>
    <property type="match status" value="1"/>
</dbReference>
<dbReference type="PROSITE" id="PS51192">
    <property type="entry name" value="HELICASE_ATP_BIND_1"/>
    <property type="match status" value="1"/>
</dbReference>
<dbReference type="GO" id="GO:0005634">
    <property type="term" value="C:nucleus"/>
    <property type="evidence" value="ECO:0007669"/>
    <property type="project" value="TreeGrafter"/>
</dbReference>
<dbReference type="PROSITE" id="PS51194">
    <property type="entry name" value="HELICASE_CTER"/>
    <property type="match status" value="1"/>
</dbReference>
<dbReference type="GO" id="GO:0032392">
    <property type="term" value="P:DNA geometric change"/>
    <property type="evidence" value="ECO:0007669"/>
    <property type="project" value="EnsemblFungi"/>
</dbReference>
<evidence type="ECO:0000259" key="7">
    <source>
        <dbReference type="PROSITE" id="PS51192"/>
    </source>
</evidence>
<dbReference type="PANTHER" id="PTHR45629">
    <property type="entry name" value="SNF2/RAD54 FAMILY MEMBER"/>
    <property type="match status" value="1"/>
</dbReference>
<dbReference type="SMART" id="SM00487">
    <property type="entry name" value="DEXDc"/>
    <property type="match status" value="1"/>
</dbReference>
<feature type="non-terminal residue" evidence="9">
    <location>
        <position position="1"/>
    </location>
</feature>
<dbReference type="GO" id="GO:0003678">
    <property type="term" value="F:DNA helicase activity"/>
    <property type="evidence" value="ECO:0007669"/>
    <property type="project" value="UniProtKB-EC"/>
</dbReference>
<reference evidence="10" key="1">
    <citation type="submission" date="2016-05" db="EMBL/GenBank/DDBJ databases">
        <title>Comparative genomics of biotechnologically important yeasts.</title>
        <authorList>
            <consortium name="DOE Joint Genome Institute"/>
            <person name="Riley R."/>
            <person name="Haridas S."/>
            <person name="Wolfe K.H."/>
            <person name="Lopes M.R."/>
            <person name="Hittinger C.T."/>
            <person name="Goker M."/>
            <person name="Salamov A."/>
            <person name="Wisecaver J."/>
            <person name="Long T.M."/>
            <person name="Aerts A.L."/>
            <person name="Barry K."/>
            <person name="Choi C."/>
            <person name="Clum A."/>
            <person name="Coughlan A.Y."/>
            <person name="Deshpande S."/>
            <person name="Douglass A.P."/>
            <person name="Hanson S.J."/>
            <person name="Klenk H.-P."/>
            <person name="Labutti K."/>
            <person name="Lapidus A."/>
            <person name="Lindquist E."/>
            <person name="Lipzen A."/>
            <person name="Meier-Kolthoff J.P."/>
            <person name="Ohm R.A."/>
            <person name="Otillar R.P."/>
            <person name="Pangilinan J."/>
            <person name="Peng Y."/>
            <person name="Rokas A."/>
            <person name="Rosa C.A."/>
            <person name="Scheuner C."/>
            <person name="Sibirny A.A."/>
            <person name="Slot J.C."/>
            <person name="Stielow J.B."/>
            <person name="Sun H."/>
            <person name="Kurtzman C.P."/>
            <person name="Blackwell M."/>
            <person name="Grigoriev I.V."/>
            <person name="Jeffries T.W."/>
        </authorList>
    </citation>
    <scope>NUCLEOTIDE SEQUENCE [LARGE SCALE GENOMIC DNA]</scope>
    <source>
        <strain evidence="10">DSM 1968</strain>
    </source>
</reference>
<dbReference type="EMBL" id="KV454475">
    <property type="protein sequence ID" value="ODV63941.1"/>
    <property type="molecule type" value="Genomic_DNA"/>
</dbReference>
<dbReference type="GeneID" id="30963586"/>
<keyword evidence="3" id="KW-0378">Hydrolase</keyword>
<dbReference type="GO" id="GO:0016787">
    <property type="term" value="F:hydrolase activity"/>
    <property type="evidence" value="ECO:0007669"/>
    <property type="project" value="UniProtKB-KW"/>
</dbReference>
<keyword evidence="4" id="KW-0067">ATP-binding</keyword>
<organism evidence="9 10">
    <name type="scientific">Ascoidea rubescens DSM 1968</name>
    <dbReference type="NCBI Taxonomy" id="1344418"/>
    <lineage>
        <taxon>Eukaryota</taxon>
        <taxon>Fungi</taxon>
        <taxon>Dikarya</taxon>
        <taxon>Ascomycota</taxon>
        <taxon>Saccharomycotina</taxon>
        <taxon>Saccharomycetes</taxon>
        <taxon>Ascoideaceae</taxon>
        <taxon>Ascoidea</taxon>
    </lineage>
</organism>
<dbReference type="CDD" id="cd18793">
    <property type="entry name" value="SF2_C_SNF"/>
    <property type="match status" value="1"/>
</dbReference>
<gene>
    <name evidence="9" type="ORF">ASCRUDRAFT_26326</name>
</gene>
<dbReference type="FunFam" id="3.40.50.10810:FF:000020">
    <property type="entry name" value="DNA repair and recombination protein RAD54B"/>
    <property type="match status" value="1"/>
</dbReference>
<dbReference type="GO" id="GO:0015616">
    <property type="term" value="F:DNA translocase activity"/>
    <property type="evidence" value="ECO:0007669"/>
    <property type="project" value="EnsemblFungi"/>
</dbReference>
<keyword evidence="2" id="KW-0547">Nucleotide-binding</keyword>
<dbReference type="PANTHER" id="PTHR45629:SF7">
    <property type="entry name" value="DNA EXCISION REPAIR PROTEIN ERCC-6-RELATED"/>
    <property type="match status" value="1"/>
</dbReference>